<name>A0A173LVB8_9MICO</name>
<dbReference type="AlphaFoldDB" id="A0A173LVB8"/>
<accession>A0A173LVB8</accession>
<dbReference type="KEGG" id="amin:AUMI_12480"/>
<gene>
    <name evidence="1" type="ORF">AUMI_12480</name>
</gene>
<evidence type="ECO:0000313" key="2">
    <source>
        <dbReference type="Proteomes" id="UP000243847"/>
    </source>
</evidence>
<organism evidence="1 2">
    <name type="scientific">Aurantimicrobium minutum</name>
    <dbReference type="NCBI Taxonomy" id="708131"/>
    <lineage>
        <taxon>Bacteria</taxon>
        <taxon>Bacillati</taxon>
        <taxon>Actinomycetota</taxon>
        <taxon>Actinomycetes</taxon>
        <taxon>Micrococcales</taxon>
        <taxon>Microbacteriaceae</taxon>
        <taxon>Aurantimicrobium</taxon>
    </lineage>
</organism>
<sequence>MRKFLFNASVLGALFGGFTALRATLRGPRDWRLILVWLGWGISVALAVADVVKESQQDELENEPYDF</sequence>
<reference evidence="1 2" key="1">
    <citation type="journal article" date="2016" name="Genome Announc.">
        <title>Complete Genome Sequence of Aurantimicrobium minutum Type Strain KNCT, a Planktonic Ultramicrobacterium Isolated from River Water.</title>
        <authorList>
            <person name="Nakai R."/>
            <person name="Fujisawa T."/>
            <person name="Nakamura Y."/>
            <person name="Nishide H."/>
            <person name="Uchiyama I."/>
            <person name="Baba T."/>
            <person name="Toyoda A."/>
            <person name="Fujiyama A."/>
            <person name="Naganuma T."/>
            <person name="Niki H."/>
        </authorList>
    </citation>
    <scope>NUCLEOTIDE SEQUENCE [LARGE SCALE GENOMIC DNA]</scope>
    <source>
        <strain evidence="1 2">KNC</strain>
    </source>
</reference>
<dbReference type="Proteomes" id="UP000243847">
    <property type="component" value="Chromosome sequence1"/>
</dbReference>
<dbReference type="OrthoDB" id="5120536at2"/>
<protein>
    <submittedName>
        <fullName evidence="1">Uncharacterized protein</fullName>
    </submittedName>
</protein>
<dbReference type="GeneID" id="80451431"/>
<dbReference type="EMBL" id="AP017457">
    <property type="protein sequence ID" value="BAU98790.1"/>
    <property type="molecule type" value="Genomic_DNA"/>
</dbReference>
<dbReference type="RefSeq" id="WP_096380449.1">
    <property type="nucleotide sequence ID" value="NZ_AP017457.1"/>
</dbReference>
<proteinExistence type="predicted"/>
<evidence type="ECO:0000313" key="1">
    <source>
        <dbReference type="EMBL" id="BAU98790.1"/>
    </source>
</evidence>